<dbReference type="PROSITE" id="PS51257">
    <property type="entry name" value="PROKAR_LIPOPROTEIN"/>
    <property type="match status" value="1"/>
</dbReference>
<keyword evidence="3" id="KW-1185">Reference proteome</keyword>
<evidence type="ECO:0000313" key="2">
    <source>
        <dbReference type="EMBL" id="MDV2077278.1"/>
    </source>
</evidence>
<dbReference type="Proteomes" id="UP001269819">
    <property type="component" value="Unassembled WGS sequence"/>
</dbReference>
<organism evidence="2 3">
    <name type="scientific">Marinobacter xestospongiae</name>
    <dbReference type="NCBI Taxonomy" id="994319"/>
    <lineage>
        <taxon>Bacteria</taxon>
        <taxon>Pseudomonadati</taxon>
        <taxon>Pseudomonadota</taxon>
        <taxon>Gammaproteobacteria</taxon>
        <taxon>Pseudomonadales</taxon>
        <taxon>Marinobacteraceae</taxon>
        <taxon>Marinobacter</taxon>
    </lineage>
</organism>
<dbReference type="InterPro" id="IPR016875">
    <property type="entry name" value="UCP028200"/>
</dbReference>
<comment type="caution">
    <text evidence="2">The sequence shown here is derived from an EMBL/GenBank/DDBJ whole genome shotgun (WGS) entry which is preliminary data.</text>
</comment>
<keyword evidence="2" id="KW-0449">Lipoprotein</keyword>
<dbReference type="PIRSF" id="PIRSF028200">
    <property type="entry name" value="UCP028200"/>
    <property type="match status" value="1"/>
</dbReference>
<dbReference type="RefSeq" id="WP_316972266.1">
    <property type="nucleotide sequence ID" value="NZ_JAWIIJ010000001.1"/>
</dbReference>
<dbReference type="EMBL" id="JAWIIJ010000001">
    <property type="protein sequence ID" value="MDV2077278.1"/>
    <property type="molecule type" value="Genomic_DNA"/>
</dbReference>
<proteinExistence type="predicted"/>
<feature type="coiled-coil region" evidence="1">
    <location>
        <begin position="134"/>
        <end position="188"/>
    </location>
</feature>
<name>A0ABU3VSP3_9GAMM</name>
<accession>A0ABU3VSP3</accession>
<gene>
    <name evidence="2" type="ORF">RYS15_01220</name>
</gene>
<sequence>MVSNNRSQWPSAYRRLAICLLIACAVITSGCSSNRLAYRYADWAVVWWVEDYLTLNEDQSHQLQTDLDRLVRWHCQVELPRYAQWLRRLEQDLQPEVADRAVLQHHQQQLSDFLPPLLERLGEPASRLLASLSETQVEELAANMESRHRELQSEYLLASPEKTGQARAERIQERAERWLGSLNRQQQDIVAQWAINRGAQTRIWLDGRRKWQEAFLASLASRHSAGFTARLGHLIEHSEEARGARYRAMTSDSRSALVDLNYRLLLNADQRHWQHLRAEVAGLREDVEALACGNAMTADQLDVAPQGRS</sequence>
<reference evidence="2 3" key="1">
    <citation type="submission" date="2023-10" db="EMBL/GenBank/DDBJ databases">
        <title>Characteristics and mechanism of a salt-tolerant marine origin heterotrophic nitrifying- aerobic denitrifying bacteria Marinobacter xestospongiae HN1.</title>
        <authorList>
            <person name="Qi R."/>
        </authorList>
    </citation>
    <scope>NUCLEOTIDE SEQUENCE [LARGE SCALE GENOMIC DNA]</scope>
    <source>
        <strain evidence="2 3">HN1</strain>
    </source>
</reference>
<keyword evidence="1" id="KW-0175">Coiled coil</keyword>
<protein>
    <submittedName>
        <fullName evidence="2">DUF6279 family lipoprotein</fullName>
    </submittedName>
</protein>
<evidence type="ECO:0000256" key="1">
    <source>
        <dbReference type="SAM" id="Coils"/>
    </source>
</evidence>
<evidence type="ECO:0000313" key="3">
    <source>
        <dbReference type="Proteomes" id="UP001269819"/>
    </source>
</evidence>
<dbReference type="Pfam" id="PF19795">
    <property type="entry name" value="DUF6279"/>
    <property type="match status" value="1"/>
</dbReference>